<evidence type="ECO:0000259" key="2">
    <source>
        <dbReference type="Pfam" id="PF12706"/>
    </source>
</evidence>
<reference evidence="3" key="1">
    <citation type="journal article" date="2005" name="BMC Biol.">
        <title>The sequence of rice chromosomes 11 and 12, rich in disease resistance genes and recent gene duplications.</title>
        <authorList>
            <consortium name="The rice chromosomes 11 and 12 sequencing consortia"/>
        </authorList>
    </citation>
    <scope>NUCLEOTIDE SEQUENCE [LARGE SCALE GENOMIC DNA]</scope>
</reference>
<feature type="region of interest" description="Disordered" evidence="1">
    <location>
        <begin position="1"/>
        <end position="30"/>
    </location>
</feature>
<dbReference type="PANTHER" id="PTHR42663:SF6">
    <property type="entry name" value="HYDROLASE C777.06C-RELATED"/>
    <property type="match status" value="1"/>
</dbReference>
<dbReference type="EMBL" id="DP000011">
    <property type="protein sequence ID" value="ABA99851.2"/>
    <property type="molecule type" value="Genomic_DNA"/>
</dbReference>
<accession>Q2QM67</accession>
<organism evidence="3">
    <name type="scientific">Oryza sativa subsp. japonica</name>
    <name type="common">Rice</name>
    <dbReference type="NCBI Taxonomy" id="39947"/>
    <lineage>
        <taxon>Eukaryota</taxon>
        <taxon>Viridiplantae</taxon>
        <taxon>Streptophyta</taxon>
        <taxon>Embryophyta</taxon>
        <taxon>Tracheophyta</taxon>
        <taxon>Spermatophyta</taxon>
        <taxon>Magnoliopsida</taxon>
        <taxon>Liliopsida</taxon>
        <taxon>Poales</taxon>
        <taxon>Poaceae</taxon>
        <taxon>BOP clade</taxon>
        <taxon>Oryzoideae</taxon>
        <taxon>Oryzeae</taxon>
        <taxon>Oryzinae</taxon>
        <taxon>Oryza</taxon>
        <taxon>Oryza sativa</taxon>
    </lineage>
</organism>
<protein>
    <recommendedName>
        <fullName evidence="2">Metallo-beta-lactamase domain-containing protein</fullName>
    </recommendedName>
</protein>
<feature type="domain" description="Metallo-beta-lactamase" evidence="2">
    <location>
        <begin position="153"/>
        <end position="269"/>
    </location>
</feature>
<dbReference type="Pfam" id="PF12706">
    <property type="entry name" value="Lactamase_B_2"/>
    <property type="match status" value="1"/>
</dbReference>
<dbReference type="SUPFAM" id="SSF56281">
    <property type="entry name" value="Metallo-hydrolase/oxidoreductase"/>
    <property type="match status" value="1"/>
</dbReference>
<reference evidence="3" key="2">
    <citation type="submission" date="2005-04" db="EMBL/GenBank/DDBJ databases">
        <authorList>
            <person name="Buell C.R."/>
            <person name="Wing R.A."/>
            <person name="McCombie W.A."/>
            <person name="Ouyang S."/>
        </authorList>
    </citation>
    <scope>NUCLEOTIDE SEQUENCE</scope>
</reference>
<dbReference type="InterPro" id="IPR036866">
    <property type="entry name" value="RibonucZ/Hydroxyglut_hydro"/>
</dbReference>
<dbReference type="PANTHER" id="PTHR42663">
    <property type="entry name" value="HYDROLASE C777.06C-RELATED-RELATED"/>
    <property type="match status" value="1"/>
</dbReference>
<dbReference type="InterPro" id="IPR001279">
    <property type="entry name" value="Metallo-B-lactamas"/>
</dbReference>
<evidence type="ECO:0000313" key="3">
    <source>
        <dbReference type="EMBL" id="ABA99851.2"/>
    </source>
</evidence>
<reference evidence="3" key="3">
    <citation type="submission" date="2006-01" db="EMBL/GenBank/DDBJ databases">
        <authorList>
            <person name="Buell R."/>
        </authorList>
    </citation>
    <scope>NUCLEOTIDE SEQUENCE</scope>
</reference>
<sequence>MASSVPNGHGAATATGEGGTPPPPPPSSSSSLVFLGTGCSSAVPNARCLIQPPDPPCAVCSQSLSVAPELNPNYRDLTGSVWIRDHRGDGLGVLVPYICVDFAGVTLFDLERVPPLLFWARWMGFGMGFCALYDWCNTSLLIDYCQDENAHKYILIDVGKTFREQVLRWFVHHKIPCVDSIILTHEHADAILGLDDVRIVQSFSPTNDIEPTPIYLSQFAMDSIAQKFPYLVRKKLKEGEEVRRVAQLDWRVIESDLQIPFVTSGLEFVPLPTGSHNVHLCWDQTLDAVKRICPKRALLIGMTDEMDHHKDNETLEEWSRRSGIFLSSYDGILLASTPSVVIFGGYESDRKWPEDAGECAGGGAGGGFLMKAVVGSGRQGRGVLSRSHPYGLFST</sequence>
<dbReference type="Gene3D" id="3.60.15.10">
    <property type="entry name" value="Ribonuclease Z/Hydroxyacylglutathione hydrolase-like"/>
    <property type="match status" value="1"/>
</dbReference>
<gene>
    <name evidence="3" type="ordered locus">LOC_Os12g42110</name>
</gene>
<dbReference type="AlphaFoldDB" id="Q2QM67"/>
<evidence type="ECO:0000256" key="1">
    <source>
        <dbReference type="SAM" id="MobiDB-lite"/>
    </source>
</evidence>
<name>Q2QM67_ORYSJ</name>
<proteinExistence type="predicted"/>